<evidence type="ECO:0000313" key="1">
    <source>
        <dbReference type="EMBL" id="ARN77003.1"/>
    </source>
</evidence>
<dbReference type="EMBL" id="CP019344">
    <property type="protein sequence ID" value="ARN77003.1"/>
    <property type="molecule type" value="Genomic_DNA"/>
</dbReference>
<dbReference type="Gene3D" id="3.40.50.2000">
    <property type="entry name" value="Glycogen Phosphorylase B"/>
    <property type="match status" value="1"/>
</dbReference>
<keyword evidence="2" id="KW-1185">Reference proteome</keyword>
<gene>
    <name evidence="1" type="ORF">BST97_02745</name>
</gene>
<evidence type="ECO:0008006" key="3">
    <source>
        <dbReference type="Google" id="ProtNLM"/>
    </source>
</evidence>
<name>A0A1W6MHC4_9FLAO</name>
<dbReference type="OrthoDB" id="9807209at2"/>
<accession>A0A1W6MHC4</accession>
<protein>
    <recommendedName>
        <fullName evidence="3">Glycosyltransferase</fullName>
    </recommendedName>
</protein>
<dbReference type="Pfam" id="PF13692">
    <property type="entry name" value="Glyco_trans_1_4"/>
    <property type="match status" value="1"/>
</dbReference>
<organism evidence="1 2">
    <name type="scientific">Nonlabens spongiae</name>
    <dbReference type="NCBI Taxonomy" id="331648"/>
    <lineage>
        <taxon>Bacteria</taxon>
        <taxon>Pseudomonadati</taxon>
        <taxon>Bacteroidota</taxon>
        <taxon>Flavobacteriia</taxon>
        <taxon>Flavobacteriales</taxon>
        <taxon>Flavobacteriaceae</taxon>
        <taxon>Nonlabens</taxon>
    </lineage>
</organism>
<proteinExistence type="predicted"/>
<sequence>MNSKILAIIAPHLPESNSTAAGSRMMQLIRMFQEMNFEIHFCSTAAFSPEKVTGVLKNLELKHIAVNDDVFDTWIKKLQPDCVLFDRFYIEEQFHWRVKKSIPEARTILDTEDLHFLRKARQRAIMNNEPVDNINFNHPDTYREIASIKRCDLSLIISTFEMNLLQETFSIKPETIFYLPLLHEHHKEICRPPFEETADFVHIGNFKHAPNEDAVWQLKKHIWPQIRTQLPKAKLHIYGSYASQKHLQWHQPKDGFLVHGYAESIEQAFAGKRVLLAPLRFGAGIKGKIFDAMHYGVPVCTTQIGAEGIADEETFCGRISGSEEAFTNNAIELYTSKSCWELSQNKGAKLLNEFFEYSAFAKAFHQRIQKLQSASRSARALEEHMLDFHGLEHLKFKGKWIAEKTKNGHSR</sequence>
<dbReference type="SUPFAM" id="SSF53756">
    <property type="entry name" value="UDP-Glycosyltransferase/glycogen phosphorylase"/>
    <property type="match status" value="1"/>
</dbReference>
<dbReference type="STRING" id="331648.BST97_02745"/>
<evidence type="ECO:0000313" key="2">
    <source>
        <dbReference type="Proteomes" id="UP000193431"/>
    </source>
</evidence>
<dbReference type="AlphaFoldDB" id="A0A1W6MHC4"/>
<dbReference type="Proteomes" id="UP000193431">
    <property type="component" value="Chromosome"/>
</dbReference>
<reference evidence="1 2" key="1">
    <citation type="submission" date="2016-11" db="EMBL/GenBank/DDBJ databases">
        <title>Trade-off between light-utilization and light-protection in marine flavobacteria.</title>
        <authorList>
            <person name="Kumagai Y."/>
        </authorList>
    </citation>
    <scope>NUCLEOTIDE SEQUENCE [LARGE SCALE GENOMIC DNA]</scope>
    <source>
        <strain evidence="1 2">JCM 13191</strain>
    </source>
</reference>
<dbReference type="RefSeq" id="WP_085765803.1">
    <property type="nucleotide sequence ID" value="NZ_CP019344.1"/>
</dbReference>